<dbReference type="GO" id="GO:0047689">
    <property type="term" value="F:aspartate racemase activity"/>
    <property type="evidence" value="ECO:0007669"/>
    <property type="project" value="UniProtKB-EC"/>
</dbReference>
<dbReference type="Gene3D" id="3.40.50.1860">
    <property type="match status" value="2"/>
</dbReference>
<organism evidence="3">
    <name type="scientific">Weissella thailandensis fsh4-2</name>
    <dbReference type="NCBI Taxonomy" id="1056112"/>
    <lineage>
        <taxon>Bacteria</taxon>
        <taxon>Bacillati</taxon>
        <taxon>Bacillota</taxon>
        <taxon>Bacilli</taxon>
        <taxon>Lactobacillales</taxon>
        <taxon>Lactobacillaceae</taxon>
        <taxon>Weissella</taxon>
    </lineage>
</organism>
<protein>
    <submittedName>
        <fullName evidence="3">Aspartate racemase</fullName>
        <ecNumber evidence="3">5.1.1.13</ecNumber>
    </submittedName>
</protein>
<accession>G0UG16</accession>
<sequence>MCSHQNYVFRIWGSRKVKEFFGIIGGMGTVATENFVHTVNQLTETHKDQNYLDYIVFNHASIPDRTAYIFDHTKPNPLPLLQSDVEKLNDIGVSFIVMTCNTAHYFRSELQKASKAPILSMPNIAASACQTSTNKDSKVGIMATDGTISAEIYQKELIDKGVQPVIPDAHHQQLVMSLIYDDIKNKDFVNREKYHQLITYFFQTLDCEYIILGCTELSVAQEKEPYPSEYIIDAQNELAKYVVKHAE</sequence>
<dbReference type="EMBL" id="HE575150">
    <property type="protein sequence ID" value="CCC56694.1"/>
    <property type="molecule type" value="Genomic_DNA"/>
</dbReference>
<dbReference type="PANTHER" id="PTHR21198:SF7">
    <property type="entry name" value="ASPARTATE-GLUTAMATE RACEMASE FAMILY"/>
    <property type="match status" value="1"/>
</dbReference>
<evidence type="ECO:0000313" key="3">
    <source>
        <dbReference type="EMBL" id="CCC56694.1"/>
    </source>
</evidence>
<dbReference type="SUPFAM" id="SSF53681">
    <property type="entry name" value="Aspartate/glutamate racemase"/>
    <property type="match status" value="2"/>
</dbReference>
<dbReference type="InterPro" id="IPR015942">
    <property type="entry name" value="Asp/Glu/hydantoin_racemase"/>
</dbReference>
<comment type="similarity">
    <text evidence="1">Belongs to the aspartate/glutamate racemases family.</text>
</comment>
<dbReference type="EC" id="5.1.1.13" evidence="3"/>
<dbReference type="InterPro" id="IPR004380">
    <property type="entry name" value="Asp_race"/>
</dbReference>
<evidence type="ECO:0000256" key="1">
    <source>
        <dbReference type="ARBA" id="ARBA00007847"/>
    </source>
</evidence>
<proteinExistence type="inferred from homology"/>
<dbReference type="PANTHER" id="PTHR21198">
    <property type="entry name" value="GLUTAMATE RACEMASE"/>
    <property type="match status" value="1"/>
</dbReference>
<keyword evidence="2 3" id="KW-0413">Isomerase</keyword>
<reference evidence="3" key="1">
    <citation type="journal article" date="2011" name="J. Bacteriol.">
        <title>Genome Sequence of Weissella thailandensis fsh4-2.</title>
        <authorList>
            <person name="Benomar N."/>
            <person name="Abriouel H."/>
            <person name="Lee H."/>
            <person name="Cho G.S."/>
            <person name="Huch M."/>
            <person name="Pulido R.P."/>
            <person name="Holzapfel W.H."/>
            <person name="Galvez A."/>
            <person name="Franz C.M."/>
        </authorList>
    </citation>
    <scope>NUCLEOTIDE SEQUENCE</scope>
    <source>
        <strain evidence="3">Fsh4-2</strain>
    </source>
</reference>
<dbReference type="PROSITE" id="PS00923">
    <property type="entry name" value="ASP_GLU_RACEMASE_1"/>
    <property type="match status" value="1"/>
</dbReference>
<dbReference type="AlphaFoldDB" id="G0UG16"/>
<reference evidence="3" key="2">
    <citation type="submission" date="2011-07" db="EMBL/GenBank/DDBJ databases">
        <authorList>
            <person name="Franz C."/>
        </authorList>
    </citation>
    <scope>NUCLEOTIDE SEQUENCE</scope>
    <source>
        <strain evidence="3">Fsh4-2</strain>
    </source>
</reference>
<name>G0UG16_9LACO</name>
<dbReference type="NCBIfam" id="TIGR00035">
    <property type="entry name" value="asp_race"/>
    <property type="match status" value="1"/>
</dbReference>
<gene>
    <name evidence="3" type="ORF">WT2_00694</name>
</gene>
<dbReference type="InterPro" id="IPR001920">
    <property type="entry name" value="Asp/Glu_race"/>
</dbReference>
<dbReference type="Pfam" id="PF01177">
    <property type="entry name" value="Asp_Glu_race"/>
    <property type="match status" value="1"/>
</dbReference>
<dbReference type="InterPro" id="IPR018187">
    <property type="entry name" value="Asp/Glu_racemase_AS_1"/>
</dbReference>
<evidence type="ECO:0000256" key="2">
    <source>
        <dbReference type="ARBA" id="ARBA00023235"/>
    </source>
</evidence>